<protein>
    <recommendedName>
        <fullName evidence="1">Methyltransferase FkbM domain-containing protein</fullName>
    </recommendedName>
</protein>
<evidence type="ECO:0000313" key="2">
    <source>
        <dbReference type="EMBL" id="QDU71314.1"/>
    </source>
</evidence>
<name>A0A518BWK7_9BACT</name>
<dbReference type="RefSeq" id="WP_236254749.1">
    <property type="nucleotide sequence ID" value="NZ_CP036280.1"/>
</dbReference>
<dbReference type="Pfam" id="PF05050">
    <property type="entry name" value="Methyltransf_21"/>
    <property type="match status" value="1"/>
</dbReference>
<sequence>MAGWYLPLYNLVRSSGPLRSVARAIRYAMPDSKVTTRVDYLGPFQFRLKRHHWLYGSRALSGHARNLAMFERVIDPDAVFYDVGLNIGYYARFIASHFPVRRVAGFEPMTQNIDLARRNIELCPRADVIRLHEIALGDTDGDELLQVDDITDGSAVLDRVSGGQPAEGRLNAGLPGMTESVRMMRLDTFVAEALEPPPTAMKIDTEGAEVIVLRGARETLETHAPHLVIATHGREPAEGCFRLLDPLGYGLYGWVPSGQRGGSYRRLTFENMAELADNNILASRNHARLEPEVTPLPMDDLSLQG</sequence>
<keyword evidence="3" id="KW-1185">Reference proteome</keyword>
<dbReference type="InterPro" id="IPR052514">
    <property type="entry name" value="SAM-dependent_MTase"/>
</dbReference>
<dbReference type="AlphaFoldDB" id="A0A518BWK7"/>
<evidence type="ECO:0000259" key="1">
    <source>
        <dbReference type="Pfam" id="PF05050"/>
    </source>
</evidence>
<dbReference type="PANTHER" id="PTHR34203:SF15">
    <property type="entry name" value="SLL1173 PROTEIN"/>
    <property type="match status" value="1"/>
</dbReference>
<dbReference type="KEGG" id="mcad:Pan265_11630"/>
<dbReference type="InterPro" id="IPR006342">
    <property type="entry name" value="FkbM_mtfrase"/>
</dbReference>
<dbReference type="SUPFAM" id="SSF53335">
    <property type="entry name" value="S-adenosyl-L-methionine-dependent methyltransferases"/>
    <property type="match status" value="1"/>
</dbReference>
<reference evidence="2 3" key="1">
    <citation type="submission" date="2019-02" db="EMBL/GenBank/DDBJ databases">
        <title>Deep-cultivation of Planctomycetes and their phenomic and genomic characterization uncovers novel biology.</title>
        <authorList>
            <person name="Wiegand S."/>
            <person name="Jogler M."/>
            <person name="Boedeker C."/>
            <person name="Pinto D."/>
            <person name="Vollmers J."/>
            <person name="Rivas-Marin E."/>
            <person name="Kohn T."/>
            <person name="Peeters S.H."/>
            <person name="Heuer A."/>
            <person name="Rast P."/>
            <person name="Oberbeckmann S."/>
            <person name="Bunk B."/>
            <person name="Jeske O."/>
            <person name="Meyerdierks A."/>
            <person name="Storesund J.E."/>
            <person name="Kallscheuer N."/>
            <person name="Luecker S."/>
            <person name="Lage O.M."/>
            <person name="Pohl T."/>
            <person name="Merkel B.J."/>
            <person name="Hornburger P."/>
            <person name="Mueller R.-W."/>
            <person name="Bruemmer F."/>
            <person name="Labrenz M."/>
            <person name="Spormann A.M."/>
            <person name="Op den Camp H."/>
            <person name="Overmann J."/>
            <person name="Amann R."/>
            <person name="Jetten M.S.M."/>
            <person name="Mascher T."/>
            <person name="Medema M.H."/>
            <person name="Devos D.P."/>
            <person name="Kaster A.-K."/>
            <person name="Ovreas L."/>
            <person name="Rohde M."/>
            <person name="Galperin M.Y."/>
            <person name="Jogler C."/>
        </authorList>
    </citation>
    <scope>NUCLEOTIDE SEQUENCE [LARGE SCALE GENOMIC DNA]</scope>
    <source>
        <strain evidence="2 3">Pan265</strain>
    </source>
</reference>
<dbReference type="InterPro" id="IPR029063">
    <property type="entry name" value="SAM-dependent_MTases_sf"/>
</dbReference>
<evidence type="ECO:0000313" key="3">
    <source>
        <dbReference type="Proteomes" id="UP000320386"/>
    </source>
</evidence>
<feature type="domain" description="Methyltransferase FkbM" evidence="1">
    <location>
        <begin position="82"/>
        <end position="235"/>
    </location>
</feature>
<dbReference type="Proteomes" id="UP000320386">
    <property type="component" value="Chromosome"/>
</dbReference>
<accession>A0A518BWK7</accession>
<dbReference type="NCBIfam" id="TIGR01444">
    <property type="entry name" value="fkbM_fam"/>
    <property type="match status" value="1"/>
</dbReference>
<dbReference type="Gene3D" id="3.40.50.150">
    <property type="entry name" value="Vaccinia Virus protein VP39"/>
    <property type="match status" value="1"/>
</dbReference>
<gene>
    <name evidence="2" type="ORF">Pan265_11630</name>
</gene>
<dbReference type="PANTHER" id="PTHR34203">
    <property type="entry name" value="METHYLTRANSFERASE, FKBM FAMILY PROTEIN"/>
    <property type="match status" value="1"/>
</dbReference>
<organism evidence="2 3">
    <name type="scientific">Mucisphaera calidilacus</name>
    <dbReference type="NCBI Taxonomy" id="2527982"/>
    <lineage>
        <taxon>Bacteria</taxon>
        <taxon>Pseudomonadati</taxon>
        <taxon>Planctomycetota</taxon>
        <taxon>Phycisphaerae</taxon>
        <taxon>Phycisphaerales</taxon>
        <taxon>Phycisphaeraceae</taxon>
        <taxon>Mucisphaera</taxon>
    </lineage>
</organism>
<dbReference type="EMBL" id="CP036280">
    <property type="protein sequence ID" value="QDU71314.1"/>
    <property type="molecule type" value="Genomic_DNA"/>
</dbReference>
<proteinExistence type="predicted"/>